<evidence type="ECO:0000313" key="2">
    <source>
        <dbReference type="Proteomes" id="UP001519460"/>
    </source>
</evidence>
<sequence>MHAIPETSEQPTVRLCALRLRELWLGSAQTGRKQQQHFCVVRHATPGRAFAVRSNVSATRVGLGRVWGRKGSQLQCSDVTLGVEGD</sequence>
<accession>A0ABD0J3S8</accession>
<reference evidence="1 2" key="1">
    <citation type="journal article" date="2023" name="Sci. Data">
        <title>Genome assembly of the Korean intertidal mud-creeper Batillaria attramentaria.</title>
        <authorList>
            <person name="Patra A.K."/>
            <person name="Ho P.T."/>
            <person name="Jun S."/>
            <person name="Lee S.J."/>
            <person name="Kim Y."/>
            <person name="Won Y.J."/>
        </authorList>
    </citation>
    <scope>NUCLEOTIDE SEQUENCE [LARGE SCALE GENOMIC DNA]</scope>
    <source>
        <strain evidence="1">Wonlab-2016</strain>
    </source>
</reference>
<dbReference type="Proteomes" id="UP001519460">
    <property type="component" value="Unassembled WGS sequence"/>
</dbReference>
<name>A0ABD0J3S8_9CAEN</name>
<protein>
    <submittedName>
        <fullName evidence="1">Uncharacterized protein</fullName>
    </submittedName>
</protein>
<organism evidence="1 2">
    <name type="scientific">Batillaria attramentaria</name>
    <dbReference type="NCBI Taxonomy" id="370345"/>
    <lineage>
        <taxon>Eukaryota</taxon>
        <taxon>Metazoa</taxon>
        <taxon>Spiralia</taxon>
        <taxon>Lophotrochozoa</taxon>
        <taxon>Mollusca</taxon>
        <taxon>Gastropoda</taxon>
        <taxon>Caenogastropoda</taxon>
        <taxon>Sorbeoconcha</taxon>
        <taxon>Cerithioidea</taxon>
        <taxon>Batillariidae</taxon>
        <taxon>Batillaria</taxon>
    </lineage>
</organism>
<keyword evidence="2" id="KW-1185">Reference proteome</keyword>
<proteinExistence type="predicted"/>
<evidence type="ECO:0000313" key="1">
    <source>
        <dbReference type="EMBL" id="KAK7457966.1"/>
    </source>
</evidence>
<comment type="caution">
    <text evidence="1">The sequence shown here is derived from an EMBL/GenBank/DDBJ whole genome shotgun (WGS) entry which is preliminary data.</text>
</comment>
<dbReference type="EMBL" id="JACVVK020000668">
    <property type="protein sequence ID" value="KAK7457966.1"/>
    <property type="molecule type" value="Genomic_DNA"/>
</dbReference>
<dbReference type="AlphaFoldDB" id="A0ABD0J3S8"/>
<gene>
    <name evidence="1" type="ORF">BaRGS_00039173</name>
</gene>